<feature type="compositionally biased region" description="Basic and acidic residues" evidence="1">
    <location>
        <begin position="661"/>
        <end position="671"/>
    </location>
</feature>
<evidence type="ECO:0000256" key="1">
    <source>
        <dbReference type="SAM" id="MobiDB-lite"/>
    </source>
</evidence>
<evidence type="ECO:0000313" key="4">
    <source>
        <dbReference type="Proteomes" id="UP000253741"/>
    </source>
</evidence>
<feature type="domain" description="Novel STAND NTPase 3" evidence="2">
    <location>
        <begin position="55"/>
        <end position="105"/>
    </location>
</feature>
<dbReference type="Pfam" id="PF20720">
    <property type="entry name" value="nSTAND3"/>
    <property type="match status" value="1"/>
</dbReference>
<name>A0A370BJ98_9ACTN</name>
<organism evidence="3 4">
    <name type="scientific">Streptomyces corynorhini</name>
    <dbReference type="NCBI Taxonomy" id="2282652"/>
    <lineage>
        <taxon>Bacteria</taxon>
        <taxon>Bacillati</taxon>
        <taxon>Actinomycetota</taxon>
        <taxon>Actinomycetes</taxon>
        <taxon>Kitasatosporales</taxon>
        <taxon>Streptomycetaceae</taxon>
        <taxon>Streptomyces</taxon>
    </lineage>
</organism>
<dbReference type="AlphaFoldDB" id="A0A370BJ98"/>
<keyword evidence="4" id="KW-1185">Reference proteome</keyword>
<evidence type="ECO:0000259" key="2">
    <source>
        <dbReference type="Pfam" id="PF20720"/>
    </source>
</evidence>
<dbReference type="RefSeq" id="WP_114621856.1">
    <property type="nucleotide sequence ID" value="NZ_QQNA01000007.1"/>
</dbReference>
<dbReference type="EMBL" id="QQNA01000007">
    <property type="protein sequence ID" value="RDG39843.1"/>
    <property type="molecule type" value="Genomic_DNA"/>
</dbReference>
<accession>A0A370BJ98</accession>
<evidence type="ECO:0000313" key="3">
    <source>
        <dbReference type="EMBL" id="RDG39843.1"/>
    </source>
</evidence>
<feature type="region of interest" description="Disordered" evidence="1">
    <location>
        <begin position="1"/>
        <end position="38"/>
    </location>
</feature>
<gene>
    <name evidence="3" type="ORF">DVH02_01655</name>
</gene>
<feature type="region of interest" description="Disordered" evidence="1">
    <location>
        <begin position="651"/>
        <end position="671"/>
    </location>
</feature>
<dbReference type="Proteomes" id="UP000253741">
    <property type="component" value="Unassembled WGS sequence"/>
</dbReference>
<dbReference type="OrthoDB" id="3848913at2"/>
<sequence length="671" mass="75450">MTETTTRIDDAYGPTHTGAGPQHNHYYPGGLSEDSKGRTPRVIAEAELRWLRKRFVEPEGFADALATLEQHHLVLLDGTPGDGRTATARVLLQKLAPAGHTMHELLLEKDDADSSRLLDPELIEDEGRLLLDLSDKDDRWWRTVQAELSAFRAALPGRRAALVVVLPHKVQSLVASERSELYQEIARAPDQELDIIKKHMRAGRLDPTSADSGSPALTEFLERRPRPALSELGRFSQYVCRAAGEDPRLPFATWCTRALVALDGQSEEAKFRLRDTTKGASRALLVATAMLHEARSDAVHRAAALLHTAVDPELRTRHALRHRPLTERLDDIEADVDAETRVRFRVFELDAAVRTRVWHDFPDLRDALRDWVGEILKLTELEEPEREALVERFATECLACRRPDDLLTLSRRWTRTSDEPQLLAAARALRHGLKNREFGRLFRGNIYDWALDWRLSPAQRRVLVDVCLGEMAVRHPYQALVRLHHLARRERTTHHARDALAELLKNDHRLRRRMLNRLTSTSPSHLDADTALFLSLSEPGPLGAPGSRSQPLIAESAVQRDLITGWARVFRDLPVERWTPGVHTWLDAARGELWDGDAFLHVLVKACEGRGDRLGLLNLARRRWAVAQPPGDGRAAVLAGQLLGMIGDAQRARTTGARRASTRETTEASAP</sequence>
<feature type="compositionally biased region" description="Basic and acidic residues" evidence="1">
    <location>
        <begin position="1"/>
        <end position="10"/>
    </location>
</feature>
<dbReference type="InterPro" id="IPR049050">
    <property type="entry name" value="nSTAND3"/>
</dbReference>
<reference evidence="3 4" key="1">
    <citation type="submission" date="2018-07" db="EMBL/GenBank/DDBJ databases">
        <title>Streptomyces species from bats.</title>
        <authorList>
            <person name="Dunlap C."/>
        </authorList>
    </citation>
    <scope>NUCLEOTIDE SEQUENCE [LARGE SCALE GENOMIC DNA]</scope>
    <source>
        <strain evidence="3 4">AC230</strain>
    </source>
</reference>
<proteinExistence type="predicted"/>
<protein>
    <recommendedName>
        <fullName evidence="2">Novel STAND NTPase 3 domain-containing protein</fullName>
    </recommendedName>
</protein>
<comment type="caution">
    <text evidence="3">The sequence shown here is derived from an EMBL/GenBank/DDBJ whole genome shotgun (WGS) entry which is preliminary data.</text>
</comment>